<protein>
    <submittedName>
        <fullName evidence="2">Uncharacterized protein</fullName>
    </submittedName>
</protein>
<dbReference type="InParanoid" id="A0A482WWY3"/>
<organism evidence="2 3">
    <name type="scientific">Laodelphax striatellus</name>
    <name type="common">Small brown planthopper</name>
    <name type="synonym">Delphax striatella</name>
    <dbReference type="NCBI Taxonomy" id="195883"/>
    <lineage>
        <taxon>Eukaryota</taxon>
        <taxon>Metazoa</taxon>
        <taxon>Ecdysozoa</taxon>
        <taxon>Arthropoda</taxon>
        <taxon>Hexapoda</taxon>
        <taxon>Insecta</taxon>
        <taxon>Pterygota</taxon>
        <taxon>Neoptera</taxon>
        <taxon>Paraneoptera</taxon>
        <taxon>Hemiptera</taxon>
        <taxon>Auchenorrhyncha</taxon>
        <taxon>Fulgoroidea</taxon>
        <taxon>Delphacidae</taxon>
        <taxon>Criomorphinae</taxon>
        <taxon>Laodelphax</taxon>
    </lineage>
</organism>
<feature type="compositionally biased region" description="Low complexity" evidence="1">
    <location>
        <begin position="145"/>
        <end position="162"/>
    </location>
</feature>
<evidence type="ECO:0000313" key="3">
    <source>
        <dbReference type="Proteomes" id="UP000291343"/>
    </source>
</evidence>
<evidence type="ECO:0000313" key="2">
    <source>
        <dbReference type="EMBL" id="RZF38109.1"/>
    </source>
</evidence>
<name>A0A482WWY3_LAOST</name>
<feature type="region of interest" description="Disordered" evidence="1">
    <location>
        <begin position="133"/>
        <end position="214"/>
    </location>
</feature>
<accession>A0A482WWY3</accession>
<dbReference type="AlphaFoldDB" id="A0A482WWY3"/>
<dbReference type="OrthoDB" id="10662020at2759"/>
<dbReference type="EMBL" id="QKKF02022824">
    <property type="protein sequence ID" value="RZF38109.1"/>
    <property type="molecule type" value="Genomic_DNA"/>
</dbReference>
<reference evidence="2 3" key="1">
    <citation type="journal article" date="2017" name="Gigascience">
        <title>Genome sequence of the small brown planthopper, Laodelphax striatellus.</title>
        <authorList>
            <person name="Zhu J."/>
            <person name="Jiang F."/>
            <person name="Wang X."/>
            <person name="Yang P."/>
            <person name="Bao Y."/>
            <person name="Zhao W."/>
            <person name="Wang W."/>
            <person name="Lu H."/>
            <person name="Wang Q."/>
            <person name="Cui N."/>
            <person name="Li J."/>
            <person name="Chen X."/>
            <person name="Luo L."/>
            <person name="Yu J."/>
            <person name="Kang L."/>
            <person name="Cui F."/>
        </authorList>
    </citation>
    <scope>NUCLEOTIDE SEQUENCE [LARGE SCALE GENOMIC DNA]</scope>
    <source>
        <strain evidence="2">Lst14</strain>
    </source>
</reference>
<comment type="caution">
    <text evidence="2">The sequence shown here is derived from an EMBL/GenBank/DDBJ whole genome shotgun (WGS) entry which is preliminary data.</text>
</comment>
<sequence>MWLKKRRQANALWKQGEWVMELMAQPMLLAEATASSGTFDRVTNNRFNGHFSQPVRLGLPSFRNSGLWNQSLSNWMLGGPAISRKRALLNLVIGDLELAFEDLKEWIEAVTTQELWTGDVIREVSFLADMEVEPGDQPRQPPHGAATAANQASATPTPSTSSRCDRPAAAPFDRSRIVYKPFNKPGVAKKQGGRPRFKVMGPDGKWKWQRSKQP</sequence>
<gene>
    <name evidence="2" type="ORF">LSTR_LSTR006508</name>
</gene>
<dbReference type="Proteomes" id="UP000291343">
    <property type="component" value="Unassembled WGS sequence"/>
</dbReference>
<keyword evidence="3" id="KW-1185">Reference proteome</keyword>
<proteinExistence type="predicted"/>
<evidence type="ECO:0000256" key="1">
    <source>
        <dbReference type="SAM" id="MobiDB-lite"/>
    </source>
</evidence>